<evidence type="ECO:0000313" key="1">
    <source>
        <dbReference type="EMBL" id="ETW98217.1"/>
    </source>
</evidence>
<accession>W4LJQ8</accession>
<reference evidence="1 2" key="1">
    <citation type="journal article" date="2014" name="Nature">
        <title>An environmental bacterial taxon with a large and distinct metabolic repertoire.</title>
        <authorList>
            <person name="Wilson M.C."/>
            <person name="Mori T."/>
            <person name="Ruckert C."/>
            <person name="Uria A.R."/>
            <person name="Helf M.J."/>
            <person name="Takada K."/>
            <person name="Gernert C."/>
            <person name="Steffens U.A."/>
            <person name="Heycke N."/>
            <person name="Schmitt S."/>
            <person name="Rinke C."/>
            <person name="Helfrich E.J."/>
            <person name="Brachmann A.O."/>
            <person name="Gurgui C."/>
            <person name="Wakimoto T."/>
            <person name="Kracht M."/>
            <person name="Crusemann M."/>
            <person name="Hentschel U."/>
            <person name="Abe I."/>
            <person name="Matsunaga S."/>
            <person name="Kalinowski J."/>
            <person name="Takeyama H."/>
            <person name="Piel J."/>
        </authorList>
    </citation>
    <scope>NUCLEOTIDE SEQUENCE [LARGE SCALE GENOMIC DNA]</scope>
    <source>
        <strain evidence="2">TSY1</strain>
    </source>
</reference>
<dbReference type="CDD" id="cd09881">
    <property type="entry name" value="PIN_VapC4-5_FitB-like"/>
    <property type="match status" value="1"/>
</dbReference>
<comment type="caution">
    <text evidence="1">The sequence shown here is derived from an EMBL/GenBank/DDBJ whole genome shotgun (WGS) entry which is preliminary data.</text>
</comment>
<keyword evidence="2" id="KW-1185">Reference proteome</keyword>
<protein>
    <recommendedName>
        <fullName evidence="3">PIN domain-containing protein</fullName>
    </recommendedName>
</protein>
<name>W4LJQ8_ENTF1</name>
<dbReference type="InterPro" id="IPR029060">
    <property type="entry name" value="PIN-like_dom_sf"/>
</dbReference>
<proteinExistence type="predicted"/>
<dbReference type="Gene3D" id="3.40.50.1010">
    <property type="entry name" value="5'-nuclease"/>
    <property type="match status" value="1"/>
</dbReference>
<evidence type="ECO:0000313" key="2">
    <source>
        <dbReference type="Proteomes" id="UP000019141"/>
    </source>
</evidence>
<organism evidence="1 2">
    <name type="scientific">Entotheonella factor</name>
    <dbReference type="NCBI Taxonomy" id="1429438"/>
    <lineage>
        <taxon>Bacteria</taxon>
        <taxon>Pseudomonadati</taxon>
        <taxon>Nitrospinota/Tectimicrobiota group</taxon>
        <taxon>Candidatus Tectimicrobiota</taxon>
        <taxon>Candidatus Entotheonellia</taxon>
        <taxon>Candidatus Entotheonellales</taxon>
        <taxon>Candidatus Entotheonellaceae</taxon>
        <taxon>Candidatus Entotheonella</taxon>
    </lineage>
</organism>
<dbReference type="Proteomes" id="UP000019141">
    <property type="component" value="Unassembled WGS sequence"/>
</dbReference>
<dbReference type="SUPFAM" id="SSF88723">
    <property type="entry name" value="PIN domain-like"/>
    <property type="match status" value="1"/>
</dbReference>
<dbReference type="AlphaFoldDB" id="W4LJQ8"/>
<dbReference type="PATRIC" id="fig|1429438.4.peg.3837"/>
<sequence>MRAALDYFHTIQLLDYDDAAHECYIQLREQKIRIGTQDLRIAAIVLSVNGILVTRKRRDFSQVPNLIITDWTL</sequence>
<dbReference type="EMBL" id="AZHW01000576">
    <property type="protein sequence ID" value="ETW98217.1"/>
    <property type="molecule type" value="Genomic_DNA"/>
</dbReference>
<gene>
    <name evidence="1" type="ORF">ETSY1_19700</name>
</gene>
<evidence type="ECO:0008006" key="3">
    <source>
        <dbReference type="Google" id="ProtNLM"/>
    </source>
</evidence>
<dbReference type="HOGENOM" id="CLU_118482_2_1_7"/>